<sequence>MTVDKPLDIVTDWFSRFVAIWKDSDVTDVFLDDAGWREHLVFDWDYRCLEGVERIRSYLRDDTVDGQPRMMAAVPHGDSLEVSMGPGNAPHVFAAGSGTSSAPSHRFASKLGLSLPAPAMADAPFTTTPEVTAHFRFLVGREGELSCGTVLAIVRLQQVEGAGFWRAKTFFTTWDPHAMSGKLALDCPFVLAEASEQERREWVALCETKPEVVIVGGGHSGLTLAVALTERKITNLVIEAAPSVGWIWAARYPGLHFHGPRWCHSLLNHEFAKGDMEEWVTKETFARKLEEYKDSFGIVVRTNTRLIEGGALWMPDQGSWRLHLEGSKDGRATTMNAAHVAFCVGPLNTLKPRMPHFVQSSAHPFKGHILNTETFAKAMQPQLYDLDDAPLDVEGKRFVVVGHASSGADIASYLTNNGASVTVMARKPQLVQSYDFISMLMSKIYPEGTGRALPDCDVTFRATPYKYMLGLEPKRVEFMDKVVDKDLHDALRAKGVPVWFGENDGGFSAEARKHGGTHLFDPGLKDPVFKGLAYHVVHGNLDYRSGVTVRELRDNHVVMSNGDEIEADAVIFSIGYELGGPNVHRFLRRADGSHMADNDQILHSFPVNEEGEFTGIFRPIDLQEDGGPNSRLWLASMGVPHSRSYLPLLAMQIQRASLLSAQPVA</sequence>
<dbReference type="STRING" id="215250.A0A316YGE6"/>
<dbReference type="GO" id="GO:0050660">
    <property type="term" value="F:flavin adenine dinucleotide binding"/>
    <property type="evidence" value="ECO:0007669"/>
    <property type="project" value="TreeGrafter"/>
</dbReference>
<dbReference type="GeneID" id="37045592"/>
<dbReference type="Gene3D" id="3.50.50.60">
    <property type="entry name" value="FAD/NAD(P)-binding domain"/>
    <property type="match status" value="1"/>
</dbReference>
<dbReference type="InterPro" id="IPR050982">
    <property type="entry name" value="Auxin_biosynth/cation_transpt"/>
</dbReference>
<dbReference type="GO" id="GO:0004497">
    <property type="term" value="F:monooxygenase activity"/>
    <property type="evidence" value="ECO:0007669"/>
    <property type="project" value="TreeGrafter"/>
</dbReference>
<dbReference type="PRINTS" id="PR00411">
    <property type="entry name" value="PNDRDTASEI"/>
</dbReference>
<evidence type="ECO:0000313" key="4">
    <source>
        <dbReference type="Proteomes" id="UP000245768"/>
    </source>
</evidence>
<evidence type="ECO:0000256" key="1">
    <source>
        <dbReference type="ARBA" id="ARBA00023002"/>
    </source>
</evidence>
<feature type="domain" description="FAD/NAD(P)-binding" evidence="2">
    <location>
        <begin position="211"/>
        <end position="435"/>
    </location>
</feature>
<organism evidence="3 4">
    <name type="scientific">Acaromyces ingoldii</name>
    <dbReference type="NCBI Taxonomy" id="215250"/>
    <lineage>
        <taxon>Eukaryota</taxon>
        <taxon>Fungi</taxon>
        <taxon>Dikarya</taxon>
        <taxon>Basidiomycota</taxon>
        <taxon>Ustilaginomycotina</taxon>
        <taxon>Exobasidiomycetes</taxon>
        <taxon>Exobasidiales</taxon>
        <taxon>Cryptobasidiaceae</taxon>
        <taxon>Acaromyces</taxon>
    </lineage>
</organism>
<dbReference type="EMBL" id="KZ819639">
    <property type="protein sequence ID" value="PWN87668.1"/>
    <property type="molecule type" value="Genomic_DNA"/>
</dbReference>
<accession>A0A316YGE6</accession>
<reference evidence="3 4" key="1">
    <citation type="journal article" date="2018" name="Mol. Biol. Evol.">
        <title>Broad Genomic Sampling Reveals a Smut Pathogenic Ancestry of the Fungal Clade Ustilaginomycotina.</title>
        <authorList>
            <person name="Kijpornyongpan T."/>
            <person name="Mondo S.J."/>
            <person name="Barry K."/>
            <person name="Sandor L."/>
            <person name="Lee J."/>
            <person name="Lipzen A."/>
            <person name="Pangilinan J."/>
            <person name="LaButti K."/>
            <person name="Hainaut M."/>
            <person name="Henrissat B."/>
            <person name="Grigoriev I.V."/>
            <person name="Spatafora J.W."/>
            <person name="Aime M.C."/>
        </authorList>
    </citation>
    <scope>NUCLEOTIDE SEQUENCE [LARGE SCALE GENOMIC DNA]</scope>
    <source>
        <strain evidence="3 4">MCA 4198</strain>
    </source>
</reference>
<dbReference type="RefSeq" id="XP_025374866.1">
    <property type="nucleotide sequence ID" value="XM_025523676.1"/>
</dbReference>
<protein>
    <submittedName>
        <fullName evidence="3">FAD/NAD(P)-binding domain-containing protein</fullName>
    </submittedName>
</protein>
<dbReference type="PANTHER" id="PTHR43539:SF78">
    <property type="entry name" value="FLAVIN-CONTAINING MONOOXYGENASE"/>
    <property type="match status" value="1"/>
</dbReference>
<evidence type="ECO:0000313" key="3">
    <source>
        <dbReference type="EMBL" id="PWN87668.1"/>
    </source>
</evidence>
<dbReference type="SUPFAM" id="SSF51905">
    <property type="entry name" value="FAD/NAD(P)-binding domain"/>
    <property type="match status" value="2"/>
</dbReference>
<dbReference type="InterPro" id="IPR023753">
    <property type="entry name" value="FAD/NAD-binding_dom"/>
</dbReference>
<dbReference type="PANTHER" id="PTHR43539">
    <property type="entry name" value="FLAVIN-BINDING MONOOXYGENASE-LIKE PROTEIN (AFU_ORTHOLOGUE AFUA_4G09220)"/>
    <property type="match status" value="1"/>
</dbReference>
<dbReference type="AlphaFoldDB" id="A0A316YGE6"/>
<dbReference type="OrthoDB" id="74360at2759"/>
<gene>
    <name evidence="3" type="ORF">FA10DRAFT_281266</name>
</gene>
<dbReference type="Pfam" id="PF07992">
    <property type="entry name" value="Pyr_redox_2"/>
    <property type="match status" value="1"/>
</dbReference>
<name>A0A316YGE6_9BASI</name>
<keyword evidence="1" id="KW-0560">Oxidoreductase</keyword>
<dbReference type="InParanoid" id="A0A316YGE6"/>
<dbReference type="InterPro" id="IPR036188">
    <property type="entry name" value="FAD/NAD-bd_sf"/>
</dbReference>
<keyword evidence="4" id="KW-1185">Reference proteome</keyword>
<proteinExistence type="predicted"/>
<dbReference type="Proteomes" id="UP000245768">
    <property type="component" value="Unassembled WGS sequence"/>
</dbReference>
<evidence type="ECO:0000259" key="2">
    <source>
        <dbReference type="Pfam" id="PF07992"/>
    </source>
</evidence>